<dbReference type="PANTHER" id="PTHR11214:SF379">
    <property type="entry name" value="HEXOSYLTRANSFERASE-RELATED"/>
    <property type="match status" value="1"/>
</dbReference>
<dbReference type="EC" id="2.4.1.-" evidence="10"/>
<accession>A0ABM1S9V3</accession>
<sequence>MEESTKYMREHKMKSFVFRNRRMFVFLLIFAVFVTNKEDLCDCLKKCAKNNAKKASLDLLVFVTSGTNHFDHRQAIRETWGKELFQKNIVCVFLLGKSTNNSLQNQIEKEDATHKDIVQANFVDNYKNLTLKTVSMMKWISIYCSWAEFVLKTDDDMLINVEAMMDFISYIRNESRIAIFGKLARGFKPHHEKKSKWFVSKNMYPHRTYPDFVTGPSYLIQGNITRTLYETSLEEPYFPLEDVFMTGIIASKLNIPLKHQRSFNTKRNRHMSSSSFRQLITSHKYSPNEIRLLWSKLQV</sequence>
<dbReference type="RefSeq" id="XP_022240408.1">
    <property type="nucleotide sequence ID" value="XM_022384700.1"/>
</dbReference>
<dbReference type="InterPro" id="IPR002659">
    <property type="entry name" value="Glyco_trans_31"/>
</dbReference>
<dbReference type="Gene3D" id="3.90.550.50">
    <property type="match status" value="1"/>
</dbReference>
<evidence type="ECO:0000256" key="7">
    <source>
        <dbReference type="ARBA" id="ARBA00022989"/>
    </source>
</evidence>
<keyword evidence="11" id="KW-1185">Reference proteome</keyword>
<evidence type="ECO:0000256" key="3">
    <source>
        <dbReference type="ARBA" id="ARBA00022676"/>
    </source>
</evidence>
<evidence type="ECO:0000256" key="8">
    <source>
        <dbReference type="ARBA" id="ARBA00023034"/>
    </source>
</evidence>
<evidence type="ECO:0000256" key="5">
    <source>
        <dbReference type="ARBA" id="ARBA00022692"/>
    </source>
</evidence>
<evidence type="ECO:0000313" key="12">
    <source>
        <dbReference type="RefSeq" id="XP_022240408.1"/>
    </source>
</evidence>
<organism evidence="11 12">
    <name type="scientific">Limulus polyphemus</name>
    <name type="common">Atlantic horseshoe crab</name>
    <dbReference type="NCBI Taxonomy" id="6850"/>
    <lineage>
        <taxon>Eukaryota</taxon>
        <taxon>Metazoa</taxon>
        <taxon>Ecdysozoa</taxon>
        <taxon>Arthropoda</taxon>
        <taxon>Chelicerata</taxon>
        <taxon>Merostomata</taxon>
        <taxon>Xiphosura</taxon>
        <taxon>Limulidae</taxon>
        <taxon>Limulus</taxon>
    </lineage>
</organism>
<keyword evidence="7" id="KW-1133">Transmembrane helix</keyword>
<keyword evidence="3 10" id="KW-0328">Glycosyltransferase</keyword>
<keyword evidence="9" id="KW-0472">Membrane</keyword>
<name>A0ABM1S9V3_LIMPO</name>
<keyword evidence="4" id="KW-0808">Transferase</keyword>
<evidence type="ECO:0000256" key="1">
    <source>
        <dbReference type="ARBA" id="ARBA00004323"/>
    </source>
</evidence>
<evidence type="ECO:0000256" key="2">
    <source>
        <dbReference type="ARBA" id="ARBA00008661"/>
    </source>
</evidence>
<protein>
    <recommendedName>
        <fullName evidence="10">Hexosyltransferase</fullName>
        <ecNumber evidence="10">2.4.1.-</ecNumber>
    </recommendedName>
</protein>
<dbReference type="GeneID" id="106458483"/>
<evidence type="ECO:0000256" key="9">
    <source>
        <dbReference type="ARBA" id="ARBA00023136"/>
    </source>
</evidence>
<gene>
    <name evidence="12" type="primary">LOC106458483</name>
</gene>
<dbReference type="Proteomes" id="UP000694941">
    <property type="component" value="Unplaced"/>
</dbReference>
<comment type="subcellular location">
    <subcellularLocation>
        <location evidence="1 10">Golgi apparatus membrane</location>
        <topology evidence="1 10">Single-pass type II membrane protein</topology>
    </subcellularLocation>
</comment>
<dbReference type="PANTHER" id="PTHR11214">
    <property type="entry name" value="BETA-1,3-N-ACETYLGLUCOSAMINYLTRANSFERASE"/>
    <property type="match status" value="1"/>
</dbReference>
<proteinExistence type="inferred from homology"/>
<evidence type="ECO:0000256" key="6">
    <source>
        <dbReference type="ARBA" id="ARBA00022968"/>
    </source>
</evidence>
<evidence type="ECO:0000313" key="11">
    <source>
        <dbReference type="Proteomes" id="UP000694941"/>
    </source>
</evidence>
<keyword evidence="6" id="KW-0735">Signal-anchor</keyword>
<keyword evidence="8 10" id="KW-0333">Golgi apparatus</keyword>
<comment type="similarity">
    <text evidence="2 10">Belongs to the glycosyltransferase 31 family.</text>
</comment>
<evidence type="ECO:0000256" key="4">
    <source>
        <dbReference type="ARBA" id="ARBA00022679"/>
    </source>
</evidence>
<keyword evidence="5" id="KW-0812">Transmembrane</keyword>
<evidence type="ECO:0000256" key="10">
    <source>
        <dbReference type="RuleBase" id="RU363063"/>
    </source>
</evidence>
<dbReference type="Pfam" id="PF01762">
    <property type="entry name" value="Galactosyl_T"/>
    <property type="match status" value="1"/>
</dbReference>
<reference evidence="12" key="1">
    <citation type="submission" date="2025-08" db="UniProtKB">
        <authorList>
            <consortium name="RefSeq"/>
        </authorList>
    </citation>
    <scope>IDENTIFICATION</scope>
    <source>
        <tissue evidence="12">Muscle</tissue>
    </source>
</reference>